<gene>
    <name evidence="4" type="ORF">FSB78_05345</name>
</gene>
<keyword evidence="2" id="KW-1133">Transmembrane helix</keyword>
<reference evidence="4 5" key="1">
    <citation type="journal article" date="2013" name="Antonie Van Leeuwenhoek">
        <title>Sphingomonas ginsenosidivorax sp. nov., with the ability to transform ginsenosides.</title>
        <authorList>
            <person name="Jin X.F."/>
            <person name="Kim J.K."/>
            <person name="Liu Q.M."/>
            <person name="Kang M.S."/>
            <person name="He D."/>
            <person name="Jin F.X."/>
            <person name="Kim S.C."/>
            <person name="Im W.T."/>
        </authorList>
    </citation>
    <scope>NUCLEOTIDE SEQUENCE [LARGE SCALE GENOMIC DNA]</scope>
    <source>
        <strain evidence="4 5">KHI67</strain>
    </source>
</reference>
<dbReference type="EMBL" id="VOQR01000001">
    <property type="protein sequence ID" value="TXC70432.1"/>
    <property type="molecule type" value="Genomic_DNA"/>
</dbReference>
<evidence type="ECO:0000256" key="2">
    <source>
        <dbReference type="SAM" id="Phobius"/>
    </source>
</evidence>
<dbReference type="GO" id="GO:0016787">
    <property type="term" value="F:hydrolase activity"/>
    <property type="evidence" value="ECO:0007669"/>
    <property type="project" value="UniProtKB-KW"/>
</dbReference>
<feature type="region of interest" description="Disordered" evidence="1">
    <location>
        <begin position="1"/>
        <end position="20"/>
    </location>
</feature>
<dbReference type="Pfam" id="PF07486">
    <property type="entry name" value="Hydrolase_2"/>
    <property type="match status" value="1"/>
</dbReference>
<evidence type="ECO:0000313" key="5">
    <source>
        <dbReference type="Proteomes" id="UP000321250"/>
    </source>
</evidence>
<dbReference type="InterPro" id="IPR011105">
    <property type="entry name" value="Cell_wall_hydrolase_SleB"/>
</dbReference>
<name>A0A5C6UCJ0_9SPHN</name>
<organism evidence="4 5">
    <name type="scientific">Sphingomonas ginsenosidivorax</name>
    <dbReference type="NCBI Taxonomy" id="862135"/>
    <lineage>
        <taxon>Bacteria</taxon>
        <taxon>Pseudomonadati</taxon>
        <taxon>Pseudomonadota</taxon>
        <taxon>Alphaproteobacteria</taxon>
        <taxon>Sphingomonadales</taxon>
        <taxon>Sphingomonadaceae</taxon>
        <taxon>Sphingomonas</taxon>
    </lineage>
</organism>
<keyword evidence="2" id="KW-0812">Transmembrane</keyword>
<evidence type="ECO:0000256" key="1">
    <source>
        <dbReference type="SAM" id="MobiDB-lite"/>
    </source>
</evidence>
<keyword evidence="4" id="KW-0378">Hydrolase</keyword>
<evidence type="ECO:0000313" key="4">
    <source>
        <dbReference type="EMBL" id="TXC70432.1"/>
    </source>
</evidence>
<dbReference type="RefSeq" id="WP_147080617.1">
    <property type="nucleotide sequence ID" value="NZ_VOQR01000001.1"/>
</dbReference>
<feature type="transmembrane region" description="Helical" evidence="2">
    <location>
        <begin position="26"/>
        <end position="44"/>
    </location>
</feature>
<dbReference type="OrthoDB" id="9785345at2"/>
<keyword evidence="2" id="KW-0472">Membrane</keyword>
<comment type="caution">
    <text evidence="4">The sequence shown here is derived from an EMBL/GenBank/DDBJ whole genome shotgun (WGS) entry which is preliminary data.</text>
</comment>
<dbReference type="Gene3D" id="1.10.10.2520">
    <property type="entry name" value="Cell wall hydrolase SleB, domain 1"/>
    <property type="match status" value="1"/>
</dbReference>
<protein>
    <submittedName>
        <fullName evidence="4">Cell wall hydrolase</fullName>
    </submittedName>
</protein>
<evidence type="ECO:0000259" key="3">
    <source>
        <dbReference type="Pfam" id="PF07486"/>
    </source>
</evidence>
<sequence length="234" mass="25725">MTKPRARSTPTRRRRTGGRGASSEHWLLLLGIAAAAAIAFGLLVRSPAGPEDRRVLPLSMAAARASNAQVPIVTTGRPAKRYRFRGGPASRAQAIECLATVALYEAGDDRDGQRAVVQVVLNRVQAAGFPKTVCGVVYQGAKRATGCQFSFSCDGSIVRRPERDGWDDARRLARRALDGRVYAPVGRATHYHTDWMVPYWRDSLVKVARVNTHLFYRRRSAADRDGPWKPSSPS</sequence>
<feature type="domain" description="Cell wall hydrolase SleB" evidence="3">
    <location>
        <begin position="107"/>
        <end position="216"/>
    </location>
</feature>
<keyword evidence="5" id="KW-1185">Reference proteome</keyword>
<feature type="compositionally biased region" description="Basic residues" evidence="1">
    <location>
        <begin position="1"/>
        <end position="17"/>
    </location>
</feature>
<dbReference type="InterPro" id="IPR042047">
    <property type="entry name" value="SleB_dom1"/>
</dbReference>
<dbReference type="AlphaFoldDB" id="A0A5C6UCJ0"/>
<dbReference type="Proteomes" id="UP000321250">
    <property type="component" value="Unassembled WGS sequence"/>
</dbReference>
<accession>A0A5C6UCJ0</accession>
<proteinExistence type="predicted"/>